<feature type="compositionally biased region" description="Basic residues" evidence="1">
    <location>
        <begin position="94"/>
        <end position="107"/>
    </location>
</feature>
<comment type="caution">
    <text evidence="2">The sequence shown here is derived from an EMBL/GenBank/DDBJ whole genome shotgun (WGS) entry which is preliminary data.</text>
</comment>
<reference evidence="2 3" key="1">
    <citation type="submission" date="2023-08" db="EMBL/GenBank/DDBJ databases">
        <title>Black Yeasts Isolated from many extreme environments.</title>
        <authorList>
            <person name="Coleine C."/>
            <person name="Stajich J.E."/>
            <person name="Selbmann L."/>
        </authorList>
    </citation>
    <scope>NUCLEOTIDE SEQUENCE [LARGE SCALE GENOMIC DNA]</scope>
    <source>
        <strain evidence="2 3">CCFEE 5935</strain>
    </source>
</reference>
<keyword evidence="3" id="KW-1185">Reference proteome</keyword>
<sequence>MSGKQANNLPYDCPKVTIHPSRTIHRTWVYAHINGWTSQHKGTLIEIKGLTITIREDDGTLVQLLSRCLTQSDVMILDAVGSLPFEAGAGVVHRSPKHQRRTGTKRKREADESGKDEECSTDEGQEEALEDKQ</sequence>
<organism evidence="2 3">
    <name type="scientific">Saxophila tyrrhenica</name>
    <dbReference type="NCBI Taxonomy" id="1690608"/>
    <lineage>
        <taxon>Eukaryota</taxon>
        <taxon>Fungi</taxon>
        <taxon>Dikarya</taxon>
        <taxon>Ascomycota</taxon>
        <taxon>Pezizomycotina</taxon>
        <taxon>Dothideomycetes</taxon>
        <taxon>Dothideomycetidae</taxon>
        <taxon>Mycosphaerellales</taxon>
        <taxon>Extremaceae</taxon>
        <taxon>Saxophila</taxon>
    </lineage>
</organism>
<dbReference type="AlphaFoldDB" id="A0AAV9PFQ3"/>
<proteinExistence type="predicted"/>
<feature type="region of interest" description="Disordered" evidence="1">
    <location>
        <begin position="87"/>
        <end position="133"/>
    </location>
</feature>
<dbReference type="RefSeq" id="XP_064661419.1">
    <property type="nucleotide sequence ID" value="XM_064800080.1"/>
</dbReference>
<feature type="compositionally biased region" description="Basic and acidic residues" evidence="1">
    <location>
        <begin position="108"/>
        <end position="118"/>
    </location>
</feature>
<gene>
    <name evidence="2" type="ORF">LTR77_002821</name>
</gene>
<dbReference type="GeneID" id="89924168"/>
<accession>A0AAV9PFQ3</accession>
<evidence type="ECO:0000256" key="1">
    <source>
        <dbReference type="SAM" id="MobiDB-lite"/>
    </source>
</evidence>
<feature type="compositionally biased region" description="Acidic residues" evidence="1">
    <location>
        <begin position="119"/>
        <end position="133"/>
    </location>
</feature>
<evidence type="ECO:0000313" key="2">
    <source>
        <dbReference type="EMBL" id="KAK5172701.1"/>
    </source>
</evidence>
<protein>
    <submittedName>
        <fullName evidence="2">Uncharacterized protein</fullName>
    </submittedName>
</protein>
<dbReference type="EMBL" id="JAVRRT010000004">
    <property type="protein sequence ID" value="KAK5172701.1"/>
    <property type="molecule type" value="Genomic_DNA"/>
</dbReference>
<dbReference type="Proteomes" id="UP001337655">
    <property type="component" value="Unassembled WGS sequence"/>
</dbReference>
<evidence type="ECO:0000313" key="3">
    <source>
        <dbReference type="Proteomes" id="UP001337655"/>
    </source>
</evidence>
<name>A0AAV9PFQ3_9PEZI</name>